<evidence type="ECO:0000256" key="2">
    <source>
        <dbReference type="ARBA" id="ARBA00022723"/>
    </source>
</evidence>
<evidence type="ECO:0000256" key="3">
    <source>
        <dbReference type="ARBA" id="ARBA00022729"/>
    </source>
</evidence>
<protein>
    <submittedName>
        <fullName evidence="4">Molybdate ABC transporter substrate-binding protein</fullName>
    </submittedName>
</protein>
<name>A0A346A132_9HYPH</name>
<dbReference type="SUPFAM" id="SSF53850">
    <property type="entry name" value="Periplasmic binding protein-like II"/>
    <property type="match status" value="1"/>
</dbReference>
<accession>A0A346A132</accession>
<dbReference type="NCBIfam" id="TIGR01256">
    <property type="entry name" value="modA"/>
    <property type="match status" value="1"/>
</dbReference>
<evidence type="ECO:0000313" key="4">
    <source>
        <dbReference type="EMBL" id="AXK82879.1"/>
    </source>
</evidence>
<evidence type="ECO:0000313" key="5">
    <source>
        <dbReference type="Proteomes" id="UP000254889"/>
    </source>
</evidence>
<comment type="similarity">
    <text evidence="1">Belongs to the bacterial solute-binding protein ModA family.</text>
</comment>
<reference evidence="4 5" key="1">
    <citation type="submission" date="2018-07" db="EMBL/GenBank/DDBJ databases">
        <authorList>
            <person name="Quirk P.G."/>
            <person name="Krulwich T.A."/>
        </authorList>
    </citation>
    <scope>NUCLEOTIDE SEQUENCE [LARGE SCALE GENOMIC DNA]</scope>
    <source>
        <strain evidence="4 5">CC-BB4</strain>
    </source>
</reference>
<sequence>MAAPTESISLYAAGSLKAALTEVAKAYEAQTGSEVVGKFSPSGLLKDALLAGAEADVFASANMAHPQALADAGMCGPVKLFARNRLCALVRPGLAVTSATLLDRMLDPQVKLGTSTPKADPSGDYAFAVFHLAEAVKPGAPATLERKALRLTGGDQSAVPPEGRNVYGWHVAEGRADIFLTYSTNAIAARRDDPRQQIIDLPATLAVGADYGLTVMTRARPAAPAFADYVLSAAGQALLMSHGFASKDAT</sequence>
<gene>
    <name evidence="4" type="primary">modA</name>
    <name evidence="4" type="ORF">DW352_21545</name>
</gene>
<organism evidence="4 5">
    <name type="scientific">Pseudolabrys taiwanensis</name>
    <dbReference type="NCBI Taxonomy" id="331696"/>
    <lineage>
        <taxon>Bacteria</taxon>
        <taxon>Pseudomonadati</taxon>
        <taxon>Pseudomonadota</taxon>
        <taxon>Alphaproteobacteria</taxon>
        <taxon>Hyphomicrobiales</taxon>
        <taxon>Xanthobacteraceae</taxon>
        <taxon>Pseudolabrys</taxon>
    </lineage>
</organism>
<keyword evidence="2" id="KW-0479">Metal-binding</keyword>
<dbReference type="PANTHER" id="PTHR30632:SF0">
    <property type="entry name" value="SULFATE-BINDING PROTEIN"/>
    <property type="match status" value="1"/>
</dbReference>
<dbReference type="PANTHER" id="PTHR30632">
    <property type="entry name" value="MOLYBDATE-BINDING PERIPLASMIC PROTEIN"/>
    <property type="match status" value="1"/>
</dbReference>
<dbReference type="InterPro" id="IPR050682">
    <property type="entry name" value="ModA/WtpA"/>
</dbReference>
<dbReference type="Gene3D" id="3.40.190.10">
    <property type="entry name" value="Periplasmic binding protein-like II"/>
    <property type="match status" value="2"/>
</dbReference>
<dbReference type="GO" id="GO:0046872">
    <property type="term" value="F:metal ion binding"/>
    <property type="evidence" value="ECO:0007669"/>
    <property type="project" value="UniProtKB-KW"/>
</dbReference>
<dbReference type="NCBIfam" id="NF002917">
    <property type="entry name" value="PRK03537.1-3"/>
    <property type="match status" value="1"/>
</dbReference>
<keyword evidence="3" id="KW-0732">Signal</keyword>
<dbReference type="RefSeq" id="WP_115693258.1">
    <property type="nucleotide sequence ID" value="NZ_CP031417.1"/>
</dbReference>
<dbReference type="Pfam" id="PF13531">
    <property type="entry name" value="SBP_bac_11"/>
    <property type="match status" value="1"/>
</dbReference>
<dbReference type="AlphaFoldDB" id="A0A346A132"/>
<dbReference type="EMBL" id="CP031417">
    <property type="protein sequence ID" value="AXK82879.1"/>
    <property type="molecule type" value="Genomic_DNA"/>
</dbReference>
<dbReference type="GO" id="GO:0015689">
    <property type="term" value="P:molybdate ion transport"/>
    <property type="evidence" value="ECO:0007669"/>
    <property type="project" value="InterPro"/>
</dbReference>
<dbReference type="OrthoDB" id="516817at2"/>
<evidence type="ECO:0000256" key="1">
    <source>
        <dbReference type="ARBA" id="ARBA00009175"/>
    </source>
</evidence>
<dbReference type="GO" id="GO:0030973">
    <property type="term" value="F:molybdate ion binding"/>
    <property type="evidence" value="ECO:0007669"/>
    <property type="project" value="TreeGrafter"/>
</dbReference>
<proteinExistence type="inferred from homology"/>
<keyword evidence="5" id="KW-1185">Reference proteome</keyword>
<dbReference type="InterPro" id="IPR005950">
    <property type="entry name" value="ModA"/>
</dbReference>
<dbReference type="KEGG" id="ptaw:DW352_21545"/>
<dbReference type="Proteomes" id="UP000254889">
    <property type="component" value="Chromosome"/>
</dbReference>